<dbReference type="RefSeq" id="WP_345535257.1">
    <property type="nucleotide sequence ID" value="NZ_BAABGJ010000001.1"/>
</dbReference>
<dbReference type="PANTHER" id="PTHR11122:SF13">
    <property type="entry name" value="GLUCOSE-6-PHOSPHATE 1-EPIMERASE"/>
    <property type="match status" value="1"/>
</dbReference>
<evidence type="ECO:0000256" key="1">
    <source>
        <dbReference type="ARBA" id="ARBA00001096"/>
    </source>
</evidence>
<evidence type="ECO:0000256" key="2">
    <source>
        <dbReference type="ARBA" id="ARBA00005866"/>
    </source>
</evidence>
<dbReference type="Gene3D" id="2.70.98.10">
    <property type="match status" value="1"/>
</dbReference>
<organism evidence="5 6">
    <name type="scientific">Variovorax defluvii</name>
    <dbReference type="NCBI Taxonomy" id="913761"/>
    <lineage>
        <taxon>Bacteria</taxon>
        <taxon>Pseudomonadati</taxon>
        <taxon>Pseudomonadota</taxon>
        <taxon>Betaproteobacteria</taxon>
        <taxon>Burkholderiales</taxon>
        <taxon>Comamonadaceae</taxon>
        <taxon>Variovorax</taxon>
    </lineage>
</organism>
<dbReference type="SUPFAM" id="SSF74650">
    <property type="entry name" value="Galactose mutarotase-like"/>
    <property type="match status" value="1"/>
</dbReference>
<dbReference type="Proteomes" id="UP001500975">
    <property type="component" value="Unassembled WGS sequence"/>
</dbReference>
<comment type="caution">
    <text evidence="5">The sequence shown here is derived from an EMBL/GenBank/DDBJ whole genome shotgun (WGS) entry which is preliminary data.</text>
</comment>
<evidence type="ECO:0000313" key="5">
    <source>
        <dbReference type="EMBL" id="GAA4329035.1"/>
    </source>
</evidence>
<dbReference type="Pfam" id="PF01263">
    <property type="entry name" value="Aldose_epim"/>
    <property type="match status" value="1"/>
</dbReference>
<dbReference type="EMBL" id="BAABGJ010000001">
    <property type="protein sequence ID" value="GAA4329035.1"/>
    <property type="molecule type" value="Genomic_DNA"/>
</dbReference>
<comment type="similarity">
    <text evidence="2 4">Belongs to the glucose-6-phosphate 1-epimerase family.</text>
</comment>
<proteinExistence type="inferred from homology"/>
<dbReference type="InterPro" id="IPR011013">
    <property type="entry name" value="Gal_mutarotase_sf_dom"/>
</dbReference>
<keyword evidence="3 4" id="KW-0413">Isomerase</keyword>
<dbReference type="CDD" id="cd09020">
    <property type="entry name" value="D-hex-6-P-epi_like"/>
    <property type="match status" value="1"/>
</dbReference>
<dbReference type="PIRSF" id="PIRSF016020">
    <property type="entry name" value="PHexose_mutarotase"/>
    <property type="match status" value="1"/>
</dbReference>
<accession>A0ABP8GSJ7</accession>
<evidence type="ECO:0000256" key="4">
    <source>
        <dbReference type="PIRNR" id="PIRNR016020"/>
    </source>
</evidence>
<sequence length="280" mass="30584">MPLQSLDFRGQPALQLALPDGSACTVALHGAQVLSWMTADGIERLYLSPDARFDGRSAIRGGVPICWPQFNQRGLLPKHGFVRNIAWRAEAGGTDGPADTLVLTLHDDEATRAIWPHAFHARLAVTLAPRSLRVALHIDNTGGAPWSFAAALHSYLRVDELTEAHLEGLQGANRWDAVRDDRHVDLAPALRFGTEFDSVYTAPAQPLHLVQPAGTLEITQSASCTETVVWNPGPELSVRLEDLPDDGWRHMLCVEAARIDEPVLLAPGGNWVGWQQLTVL</sequence>
<dbReference type="InterPro" id="IPR014718">
    <property type="entry name" value="GH-type_carb-bd"/>
</dbReference>
<name>A0ABP8GSJ7_9BURK</name>
<evidence type="ECO:0000313" key="6">
    <source>
        <dbReference type="Proteomes" id="UP001500975"/>
    </source>
</evidence>
<protein>
    <recommendedName>
        <fullName evidence="4">Putative glucose-6-phosphate 1-epimerase</fullName>
        <ecNumber evidence="4">5.1.3.15</ecNumber>
    </recommendedName>
</protein>
<keyword evidence="6" id="KW-1185">Reference proteome</keyword>
<reference evidence="6" key="1">
    <citation type="journal article" date="2019" name="Int. J. Syst. Evol. Microbiol.">
        <title>The Global Catalogue of Microorganisms (GCM) 10K type strain sequencing project: providing services to taxonomists for standard genome sequencing and annotation.</title>
        <authorList>
            <consortium name="The Broad Institute Genomics Platform"/>
            <consortium name="The Broad Institute Genome Sequencing Center for Infectious Disease"/>
            <person name="Wu L."/>
            <person name="Ma J."/>
        </authorList>
    </citation>
    <scope>NUCLEOTIDE SEQUENCE [LARGE SCALE GENOMIC DNA]</scope>
    <source>
        <strain evidence="6">JCM 17804</strain>
    </source>
</reference>
<comment type="catalytic activity">
    <reaction evidence="1">
        <text>alpha-D-glucose 6-phosphate = beta-D-glucose 6-phosphate</text>
        <dbReference type="Rhea" id="RHEA:16249"/>
        <dbReference type="ChEBI" id="CHEBI:58225"/>
        <dbReference type="ChEBI" id="CHEBI:58247"/>
        <dbReference type="EC" id="5.1.3.15"/>
    </reaction>
</comment>
<dbReference type="InterPro" id="IPR008183">
    <property type="entry name" value="Aldose_1/G6P_1-epimerase"/>
</dbReference>
<evidence type="ECO:0000256" key="3">
    <source>
        <dbReference type="ARBA" id="ARBA00023235"/>
    </source>
</evidence>
<dbReference type="InterPro" id="IPR025532">
    <property type="entry name" value="G6P_1-epimerase"/>
</dbReference>
<gene>
    <name evidence="5" type="ORF">GCM10023165_01750</name>
</gene>
<dbReference type="EC" id="5.1.3.15" evidence="4"/>
<dbReference type="PANTHER" id="PTHR11122">
    <property type="entry name" value="APOSPORY-ASSOCIATED PROTEIN C-RELATED"/>
    <property type="match status" value="1"/>
</dbReference>